<reference evidence="2 3" key="1">
    <citation type="submission" date="2024-02" db="EMBL/GenBank/DDBJ databases">
        <title>Seven novel Bacillus-like species.</title>
        <authorList>
            <person name="Liu G."/>
        </authorList>
    </citation>
    <scope>NUCLEOTIDE SEQUENCE [LARGE SCALE GENOMIC DNA]</scope>
    <source>
        <strain evidence="2 3">FJAT-52054</strain>
    </source>
</reference>
<name>A0ABZ2NFK8_9BACI</name>
<evidence type="ECO:0000313" key="3">
    <source>
        <dbReference type="Proteomes" id="UP001377337"/>
    </source>
</evidence>
<dbReference type="Proteomes" id="UP001377337">
    <property type="component" value="Chromosome"/>
</dbReference>
<dbReference type="PANTHER" id="PTHR46211">
    <property type="entry name" value="GLYCEROPHOSPHORYL DIESTER PHOSPHODIESTERASE"/>
    <property type="match status" value="1"/>
</dbReference>
<dbReference type="PROSITE" id="PS51704">
    <property type="entry name" value="GP_PDE"/>
    <property type="match status" value="1"/>
</dbReference>
<dbReference type="EMBL" id="CP147407">
    <property type="protein sequence ID" value="WXB96456.1"/>
    <property type="molecule type" value="Genomic_DNA"/>
</dbReference>
<sequence length="241" mass="27282">MKIFAHRGCSGQYPENTMLAFRKAIEAGASGIELDVQMSKDGELVVIHDERIDRTTDRVGYVKDMTYKELRNADAGSWFHPSFHNERIPHLEEVLDLLLEDQSGTVLNIELKNDVFDYPNLEEKAMRMAEEKNLAGRIVFSSFNKASVKRMKQLNKVFEIAWLFEGNMPDAALIAEQLGCSSIHCPAEFSLSEAGLEYMNNGGTLRVYTINDLALYQSLIHTKVSAVMTDFPDLLLRTIEE</sequence>
<proteinExistence type="predicted"/>
<dbReference type="RefSeq" id="WP_338778455.1">
    <property type="nucleotide sequence ID" value="NZ_CP147407.1"/>
</dbReference>
<gene>
    <name evidence="2" type="ORF">WCV65_18270</name>
</gene>
<protein>
    <submittedName>
        <fullName evidence="2">Glycerophosphodiester phosphodiesterase</fullName>
    </submittedName>
</protein>
<dbReference type="Pfam" id="PF03009">
    <property type="entry name" value="GDPD"/>
    <property type="match status" value="1"/>
</dbReference>
<dbReference type="InterPro" id="IPR017946">
    <property type="entry name" value="PLC-like_Pdiesterase_TIM-brl"/>
</dbReference>
<dbReference type="CDD" id="cd08563">
    <property type="entry name" value="GDPD_TtGDE_like"/>
    <property type="match status" value="1"/>
</dbReference>
<evidence type="ECO:0000259" key="1">
    <source>
        <dbReference type="PROSITE" id="PS51704"/>
    </source>
</evidence>
<dbReference type="Gene3D" id="3.20.20.190">
    <property type="entry name" value="Phosphatidylinositol (PI) phosphodiesterase"/>
    <property type="match status" value="1"/>
</dbReference>
<feature type="domain" description="GP-PDE" evidence="1">
    <location>
        <begin position="1"/>
        <end position="239"/>
    </location>
</feature>
<dbReference type="SUPFAM" id="SSF51695">
    <property type="entry name" value="PLC-like phosphodiesterases"/>
    <property type="match status" value="1"/>
</dbReference>
<dbReference type="InterPro" id="IPR030395">
    <property type="entry name" value="GP_PDE_dom"/>
</dbReference>
<organism evidence="2 3">
    <name type="scientific">Metabacillus sediminis</name>
    <dbReference type="NCBI Taxonomy" id="3117746"/>
    <lineage>
        <taxon>Bacteria</taxon>
        <taxon>Bacillati</taxon>
        <taxon>Bacillota</taxon>
        <taxon>Bacilli</taxon>
        <taxon>Bacillales</taxon>
        <taxon>Bacillaceae</taxon>
        <taxon>Metabacillus</taxon>
    </lineage>
</organism>
<keyword evidence="3" id="KW-1185">Reference proteome</keyword>
<evidence type="ECO:0000313" key="2">
    <source>
        <dbReference type="EMBL" id="WXB96456.1"/>
    </source>
</evidence>
<accession>A0ABZ2NFK8</accession>
<dbReference type="PANTHER" id="PTHR46211:SF1">
    <property type="entry name" value="GLYCEROPHOSPHODIESTER PHOSPHODIESTERASE, CYTOPLASMIC"/>
    <property type="match status" value="1"/>
</dbReference>